<keyword evidence="8" id="KW-0967">Endosome</keyword>
<evidence type="ECO:0000256" key="17">
    <source>
        <dbReference type="ARBA" id="ARBA00038589"/>
    </source>
</evidence>
<dbReference type="CDD" id="cd00112">
    <property type="entry name" value="LDLa"/>
    <property type="match status" value="1"/>
</dbReference>
<evidence type="ECO:0000256" key="5">
    <source>
        <dbReference type="ARBA" id="ARBA00022475"/>
    </source>
</evidence>
<keyword evidence="10" id="KW-0072">Autophagy</keyword>
<keyword evidence="11" id="KW-0333">Golgi apparatus</keyword>
<evidence type="ECO:0000256" key="4">
    <source>
        <dbReference type="ARBA" id="ARBA00009643"/>
    </source>
</evidence>
<dbReference type="AlphaFoldDB" id="A0A8K1GJI6"/>
<evidence type="ECO:0000256" key="18">
    <source>
        <dbReference type="ARBA" id="ARBA00039377"/>
    </source>
</evidence>
<evidence type="ECO:0000256" key="11">
    <source>
        <dbReference type="ARBA" id="ARBA00023034"/>
    </source>
</evidence>
<evidence type="ECO:0000256" key="15">
    <source>
        <dbReference type="ARBA" id="ARBA00023228"/>
    </source>
</evidence>
<evidence type="ECO:0000256" key="14">
    <source>
        <dbReference type="ARBA" id="ARBA00023180"/>
    </source>
</evidence>
<dbReference type="InterPro" id="IPR023415">
    <property type="entry name" value="LDLR_class-A_CS"/>
</dbReference>
<comment type="subcellular location">
    <subcellularLocation>
        <location evidence="1">Cell membrane</location>
        <topology evidence="1">Single-pass type I membrane protein</topology>
    </subcellularLocation>
    <subcellularLocation>
        <location evidence="3">Golgi apparatus membrane</location>
        <topology evidence="3">Single-pass type I membrane protein</topology>
    </subcellularLocation>
    <subcellularLocation>
        <location evidence="16">Late endosome membrane</location>
        <topology evidence="16">Single-pass type I membrane protein</topology>
    </subcellularLocation>
    <subcellularLocation>
        <location evidence="2">Lysosome membrane</location>
        <topology evidence="2">Single-pass type I membrane protein</topology>
    </subcellularLocation>
</comment>
<comment type="caution">
    <text evidence="23">The sequence shown here is derived from an EMBL/GenBank/DDBJ whole genome shotgun (WGS) entry which is preliminary data.</text>
</comment>
<evidence type="ECO:0000259" key="22">
    <source>
        <dbReference type="Pfam" id="PF25241"/>
    </source>
</evidence>
<evidence type="ECO:0000256" key="16">
    <source>
        <dbReference type="ARBA" id="ARBA00037817"/>
    </source>
</evidence>
<dbReference type="Pfam" id="PF12280">
    <property type="entry name" value="BSMAP"/>
    <property type="match status" value="1"/>
</dbReference>
<dbReference type="GO" id="GO:0000139">
    <property type="term" value="C:Golgi membrane"/>
    <property type="evidence" value="ECO:0007669"/>
    <property type="project" value="UniProtKB-SubCell"/>
</dbReference>
<name>A0A8K1GJI6_9PASS</name>
<accession>A0A8K1GJI6</accession>
<dbReference type="Gene3D" id="4.10.400.10">
    <property type="entry name" value="Low-density Lipoprotein Receptor"/>
    <property type="match status" value="1"/>
</dbReference>
<keyword evidence="5" id="KW-1003">Cell membrane</keyword>
<dbReference type="GO" id="GO:0010508">
    <property type="term" value="P:positive regulation of autophagy"/>
    <property type="evidence" value="ECO:0007669"/>
    <property type="project" value="TreeGrafter"/>
</dbReference>
<dbReference type="PANTHER" id="PTHR28652">
    <property type="entry name" value="TRANSMEMBRANE PROTEIN 59-LIKE PROTEIN"/>
    <property type="match status" value="1"/>
</dbReference>
<dbReference type="GO" id="GO:0005765">
    <property type="term" value="C:lysosomal membrane"/>
    <property type="evidence" value="ECO:0007669"/>
    <property type="project" value="UniProtKB-SubCell"/>
</dbReference>
<evidence type="ECO:0000256" key="6">
    <source>
        <dbReference type="ARBA" id="ARBA00022692"/>
    </source>
</evidence>
<keyword evidence="6" id="KW-0812">Transmembrane</keyword>
<evidence type="ECO:0000256" key="13">
    <source>
        <dbReference type="ARBA" id="ARBA00023157"/>
    </source>
</evidence>
<protein>
    <recommendedName>
        <fullName evidence="18">Transmembrane protein 59</fullName>
    </recommendedName>
</protein>
<comment type="caution">
    <text evidence="20">Lacks conserved residue(s) required for the propagation of feature annotation.</text>
</comment>
<keyword evidence="12" id="KW-0472">Membrane</keyword>
<dbReference type="Pfam" id="PF00057">
    <property type="entry name" value="Ldl_recept_a"/>
    <property type="match status" value="1"/>
</dbReference>
<evidence type="ECO:0000256" key="8">
    <source>
        <dbReference type="ARBA" id="ARBA00022753"/>
    </source>
</evidence>
<feature type="domain" description="LDLRAD1-like C-terminal" evidence="22">
    <location>
        <begin position="303"/>
        <end position="342"/>
    </location>
</feature>
<keyword evidence="13" id="KW-1015">Disulfide bond</keyword>
<keyword evidence="9" id="KW-1133">Transmembrane helix</keyword>
<evidence type="ECO:0000313" key="24">
    <source>
        <dbReference type="Proteomes" id="UP000796761"/>
    </source>
</evidence>
<evidence type="ECO:0000256" key="3">
    <source>
        <dbReference type="ARBA" id="ARBA00004614"/>
    </source>
</evidence>
<feature type="signal peptide" evidence="21">
    <location>
        <begin position="1"/>
        <end position="20"/>
    </location>
</feature>
<dbReference type="InterPro" id="IPR002172">
    <property type="entry name" value="LDrepeatLR_classA_rpt"/>
</dbReference>
<dbReference type="InterPro" id="IPR057430">
    <property type="entry name" value="LDLRAD1_C"/>
</dbReference>
<dbReference type="EMBL" id="SWJQ01000162">
    <property type="protein sequence ID" value="TRZ20070.1"/>
    <property type="molecule type" value="Genomic_DNA"/>
</dbReference>
<reference evidence="23" key="1">
    <citation type="submission" date="2019-04" db="EMBL/GenBank/DDBJ databases">
        <title>Genome assembly of Zosterops borbonicus 15179.</title>
        <authorList>
            <person name="Leroy T."/>
            <person name="Anselmetti Y."/>
            <person name="Tilak M.-K."/>
            <person name="Nabholz B."/>
        </authorList>
    </citation>
    <scope>NUCLEOTIDE SEQUENCE</scope>
    <source>
        <strain evidence="23">HGM_15179</strain>
        <tissue evidence="23">Muscle</tissue>
    </source>
</reference>
<comment type="similarity">
    <text evidence="4">Belongs to the TMEM59 family.</text>
</comment>
<dbReference type="PANTHER" id="PTHR28652:SF3">
    <property type="entry name" value="TRANSMEMBRANE PROTEIN 59"/>
    <property type="match status" value="1"/>
</dbReference>
<dbReference type="PRINTS" id="PR00261">
    <property type="entry name" value="LDLRECEPTOR"/>
</dbReference>
<dbReference type="SMART" id="SM00192">
    <property type="entry name" value="LDLa"/>
    <property type="match status" value="3"/>
</dbReference>
<keyword evidence="15" id="KW-0458">Lysosome</keyword>
<dbReference type="InterPro" id="IPR022065">
    <property type="entry name" value="Uncharacterised_TMEM59"/>
</dbReference>
<gene>
    <name evidence="23" type="ORF">HGM15179_007051</name>
</gene>
<evidence type="ECO:0000256" key="2">
    <source>
        <dbReference type="ARBA" id="ARBA00004352"/>
    </source>
</evidence>
<dbReference type="GO" id="GO:0006914">
    <property type="term" value="P:autophagy"/>
    <property type="evidence" value="ECO:0007669"/>
    <property type="project" value="UniProtKB-KW"/>
</dbReference>
<evidence type="ECO:0000256" key="10">
    <source>
        <dbReference type="ARBA" id="ARBA00023006"/>
    </source>
</evidence>
<evidence type="ECO:0000256" key="1">
    <source>
        <dbReference type="ARBA" id="ARBA00004251"/>
    </source>
</evidence>
<dbReference type="OrthoDB" id="2019384at2759"/>
<keyword evidence="7 21" id="KW-0732">Signal</keyword>
<organism evidence="23 24">
    <name type="scientific">Zosterops borbonicus</name>
    <dbReference type="NCBI Taxonomy" id="364589"/>
    <lineage>
        <taxon>Eukaryota</taxon>
        <taxon>Metazoa</taxon>
        <taxon>Chordata</taxon>
        <taxon>Craniata</taxon>
        <taxon>Vertebrata</taxon>
        <taxon>Euteleostomi</taxon>
        <taxon>Archelosauria</taxon>
        <taxon>Archosauria</taxon>
        <taxon>Dinosauria</taxon>
        <taxon>Saurischia</taxon>
        <taxon>Theropoda</taxon>
        <taxon>Coelurosauria</taxon>
        <taxon>Aves</taxon>
        <taxon>Neognathae</taxon>
        <taxon>Neoaves</taxon>
        <taxon>Telluraves</taxon>
        <taxon>Australaves</taxon>
        <taxon>Passeriformes</taxon>
        <taxon>Sylvioidea</taxon>
        <taxon>Zosteropidae</taxon>
        <taxon>Zosterops</taxon>
    </lineage>
</organism>
<evidence type="ECO:0000256" key="12">
    <source>
        <dbReference type="ARBA" id="ARBA00023136"/>
    </source>
</evidence>
<keyword evidence="24" id="KW-1185">Reference proteome</keyword>
<comment type="subunit">
    <text evidence="17">Interacts with ATG16L1 (via WD repeats).</text>
</comment>
<evidence type="ECO:0000256" key="9">
    <source>
        <dbReference type="ARBA" id="ARBA00022989"/>
    </source>
</evidence>
<dbReference type="SUPFAM" id="SSF57424">
    <property type="entry name" value="LDL receptor-like module"/>
    <property type="match status" value="2"/>
</dbReference>
<keyword evidence="14" id="KW-0325">Glycoprotein</keyword>
<dbReference type="PROSITE" id="PS01209">
    <property type="entry name" value="LDLRA_1"/>
    <property type="match status" value="1"/>
</dbReference>
<evidence type="ECO:0000256" key="21">
    <source>
        <dbReference type="SAM" id="SignalP"/>
    </source>
</evidence>
<dbReference type="InterPro" id="IPR036055">
    <property type="entry name" value="LDL_receptor-like_sf"/>
</dbReference>
<evidence type="ECO:0000313" key="23">
    <source>
        <dbReference type="EMBL" id="TRZ20070.1"/>
    </source>
</evidence>
<dbReference type="GO" id="GO:0031902">
    <property type="term" value="C:late endosome membrane"/>
    <property type="evidence" value="ECO:0007669"/>
    <property type="project" value="UniProtKB-SubCell"/>
</dbReference>
<dbReference type="GO" id="GO:0005886">
    <property type="term" value="C:plasma membrane"/>
    <property type="evidence" value="ECO:0007669"/>
    <property type="project" value="UniProtKB-SubCell"/>
</dbReference>
<comment type="function">
    <text evidence="19">Acts as a regulator of autophagy in response to S.aureus infection by promoting activation of LC3 (MAP1LC3A, MAP1LC3B or MAP1LC3C). Acts by interacting with ATG16L1, leading to promote a functional complex between LC3 and ATG16L1 and promoting LC3 lipidation and subsequent activation of autophagy. Modulates the O-glycosylation and complex N-glycosylation steps occurring during the Golgi maturation of several proteins such as APP, BACE1, SEAP or PRNP. Inhibits APP transport to the cell surface and further shedding.</text>
</comment>
<evidence type="ECO:0000256" key="7">
    <source>
        <dbReference type="ARBA" id="ARBA00022729"/>
    </source>
</evidence>
<feature type="chain" id="PRO_5035442696" description="Transmembrane protein 59" evidence="21">
    <location>
        <begin position="21"/>
        <end position="346"/>
    </location>
</feature>
<dbReference type="Proteomes" id="UP000796761">
    <property type="component" value="Unassembled WGS sequence"/>
</dbReference>
<evidence type="ECO:0000256" key="19">
    <source>
        <dbReference type="ARBA" id="ARBA00045285"/>
    </source>
</evidence>
<proteinExistence type="inferred from homology"/>
<dbReference type="Pfam" id="PF25241">
    <property type="entry name" value="LDLRAD1_C"/>
    <property type="match status" value="1"/>
</dbReference>
<dbReference type="PROSITE" id="PS50068">
    <property type="entry name" value="LDLRA_2"/>
    <property type="match status" value="1"/>
</dbReference>
<evidence type="ECO:0000256" key="20">
    <source>
        <dbReference type="PROSITE-ProRule" id="PRU00124"/>
    </source>
</evidence>
<sequence>MAVRRGGLAVLLLLLPPFLAIQAGAASGPLPAASSEAFDSVLGNTASCHRACQLTYPLHTYPKEEELYACQRGCRLFSICQFVDDGADLNRTKQECDSACTEAYSQSDEQYACHLGCQNQLPFAELRQEQLMSLMPRIHLLFPLTLVRSFWSDMMDSAQSFITSSWTFYLQADDGKIVIFQSKPEVQYVPQLDQETGDTKGSLSLSKSALTRSCTAPNNRTGFLCDDRVTCVPASWVCDRVSNCRNGEDEQEQLCGDLPHSLPGHLVFYCSNPRFWVYADQRCNGMNECGDCSDETWSLAACPPCGQEWWTCSSVYFEFCSCIPRRLCRDGVQHCLDWSDEFICAA</sequence>